<dbReference type="AlphaFoldDB" id="A0AAD7DUP6"/>
<dbReference type="Pfam" id="PF00172">
    <property type="entry name" value="Zn_clus"/>
    <property type="match status" value="1"/>
</dbReference>
<organism evidence="7 8">
    <name type="scientific">Mycena rosella</name>
    <name type="common">Pink bonnet</name>
    <name type="synonym">Agaricus rosellus</name>
    <dbReference type="NCBI Taxonomy" id="1033263"/>
    <lineage>
        <taxon>Eukaryota</taxon>
        <taxon>Fungi</taxon>
        <taxon>Dikarya</taxon>
        <taxon>Basidiomycota</taxon>
        <taxon>Agaricomycotina</taxon>
        <taxon>Agaricomycetes</taxon>
        <taxon>Agaricomycetidae</taxon>
        <taxon>Agaricales</taxon>
        <taxon>Marasmiineae</taxon>
        <taxon>Mycenaceae</taxon>
        <taxon>Mycena</taxon>
    </lineage>
</organism>
<dbReference type="EMBL" id="JARKIE010000026">
    <property type="protein sequence ID" value="KAJ7698265.1"/>
    <property type="molecule type" value="Genomic_DNA"/>
</dbReference>
<feature type="compositionally biased region" description="Polar residues" evidence="5">
    <location>
        <begin position="1"/>
        <end position="18"/>
    </location>
</feature>
<feature type="region of interest" description="Disordered" evidence="5">
    <location>
        <begin position="66"/>
        <end position="115"/>
    </location>
</feature>
<dbReference type="PROSITE" id="PS50048">
    <property type="entry name" value="ZN2_CY6_FUNGAL_2"/>
    <property type="match status" value="1"/>
</dbReference>
<dbReference type="GO" id="GO:0000978">
    <property type="term" value="F:RNA polymerase II cis-regulatory region sequence-specific DNA binding"/>
    <property type="evidence" value="ECO:0007669"/>
    <property type="project" value="TreeGrafter"/>
</dbReference>
<sequence length="224" mass="24222">MASSNPYQTQLNPAQSPITMRRRSALACTNCRKRKIKCITTEQPPRNPCARCTKKNLACEYEGAAEPEYHSGERPQTPDADRGHSRTHSASAPRPTTPMYSAGRGAAPPLPYTGPPSLVMTPTGWGYVAPSSRRGPNPAPVNPGPGPHAHPQYYPPGGAAPQYAAGYGNPQYDPQGQYPTNPGSQPSFTQPNAGGFDYSEFLNDYDGSQDQSSSRYPSNNPRYH</sequence>
<keyword evidence="8" id="KW-1185">Reference proteome</keyword>
<dbReference type="GO" id="GO:0000435">
    <property type="term" value="P:positive regulation of transcription from RNA polymerase II promoter by galactose"/>
    <property type="evidence" value="ECO:0007669"/>
    <property type="project" value="TreeGrafter"/>
</dbReference>
<protein>
    <recommendedName>
        <fullName evidence="6">Zn(2)-C6 fungal-type domain-containing protein</fullName>
    </recommendedName>
</protein>
<gene>
    <name evidence="7" type="ORF">B0H17DRAFT_1196855</name>
</gene>
<evidence type="ECO:0000313" key="7">
    <source>
        <dbReference type="EMBL" id="KAJ7698265.1"/>
    </source>
</evidence>
<reference evidence="7" key="1">
    <citation type="submission" date="2023-03" db="EMBL/GenBank/DDBJ databases">
        <title>Massive genome expansion in bonnet fungi (Mycena s.s.) driven by repeated elements and novel gene families across ecological guilds.</title>
        <authorList>
            <consortium name="Lawrence Berkeley National Laboratory"/>
            <person name="Harder C.B."/>
            <person name="Miyauchi S."/>
            <person name="Viragh M."/>
            <person name="Kuo A."/>
            <person name="Thoen E."/>
            <person name="Andreopoulos B."/>
            <person name="Lu D."/>
            <person name="Skrede I."/>
            <person name="Drula E."/>
            <person name="Henrissat B."/>
            <person name="Morin E."/>
            <person name="Kohler A."/>
            <person name="Barry K."/>
            <person name="LaButti K."/>
            <person name="Morin E."/>
            <person name="Salamov A."/>
            <person name="Lipzen A."/>
            <person name="Mereny Z."/>
            <person name="Hegedus B."/>
            <person name="Baldrian P."/>
            <person name="Stursova M."/>
            <person name="Weitz H."/>
            <person name="Taylor A."/>
            <person name="Grigoriev I.V."/>
            <person name="Nagy L.G."/>
            <person name="Martin F."/>
            <person name="Kauserud H."/>
        </authorList>
    </citation>
    <scope>NUCLEOTIDE SEQUENCE</scope>
    <source>
        <strain evidence="7">CBHHK067</strain>
    </source>
</reference>
<dbReference type="PANTHER" id="PTHR47424:SF3">
    <property type="entry name" value="REGULATORY PROTEIN GAL4"/>
    <property type="match status" value="1"/>
</dbReference>
<name>A0AAD7DUP6_MYCRO</name>
<evidence type="ECO:0000256" key="5">
    <source>
        <dbReference type="SAM" id="MobiDB-lite"/>
    </source>
</evidence>
<dbReference type="GO" id="GO:0008270">
    <property type="term" value="F:zinc ion binding"/>
    <property type="evidence" value="ECO:0007669"/>
    <property type="project" value="InterPro"/>
</dbReference>
<keyword evidence="1" id="KW-0805">Transcription regulation</keyword>
<dbReference type="InterPro" id="IPR001138">
    <property type="entry name" value="Zn2Cys6_DnaBD"/>
</dbReference>
<dbReference type="GO" id="GO:0000981">
    <property type="term" value="F:DNA-binding transcription factor activity, RNA polymerase II-specific"/>
    <property type="evidence" value="ECO:0007669"/>
    <property type="project" value="InterPro"/>
</dbReference>
<feature type="region of interest" description="Disordered" evidence="5">
    <location>
        <begin position="1"/>
        <end position="22"/>
    </location>
</feature>
<feature type="compositionally biased region" description="Pro residues" evidence="5">
    <location>
        <begin position="137"/>
        <end position="148"/>
    </location>
</feature>
<feature type="compositionally biased region" description="Polar residues" evidence="5">
    <location>
        <begin position="172"/>
        <end position="192"/>
    </location>
</feature>
<evidence type="ECO:0000256" key="1">
    <source>
        <dbReference type="ARBA" id="ARBA00023015"/>
    </source>
</evidence>
<keyword evidence="4" id="KW-0539">Nucleus</keyword>
<dbReference type="InterPro" id="IPR036864">
    <property type="entry name" value="Zn2-C6_fun-type_DNA-bd_sf"/>
</dbReference>
<feature type="region of interest" description="Disordered" evidence="5">
    <location>
        <begin position="129"/>
        <end position="224"/>
    </location>
</feature>
<dbReference type="InterPro" id="IPR051127">
    <property type="entry name" value="Fungal_SecMet_Regulators"/>
</dbReference>
<dbReference type="SUPFAM" id="SSF57701">
    <property type="entry name" value="Zn2/Cys6 DNA-binding domain"/>
    <property type="match status" value="1"/>
</dbReference>
<dbReference type="GO" id="GO:0005634">
    <property type="term" value="C:nucleus"/>
    <property type="evidence" value="ECO:0007669"/>
    <property type="project" value="TreeGrafter"/>
</dbReference>
<dbReference type="SMART" id="SM00066">
    <property type="entry name" value="GAL4"/>
    <property type="match status" value="1"/>
</dbReference>
<feature type="domain" description="Zn(2)-C6 fungal-type" evidence="6">
    <location>
        <begin position="27"/>
        <end position="61"/>
    </location>
</feature>
<evidence type="ECO:0000256" key="3">
    <source>
        <dbReference type="ARBA" id="ARBA00023163"/>
    </source>
</evidence>
<dbReference type="Proteomes" id="UP001221757">
    <property type="component" value="Unassembled WGS sequence"/>
</dbReference>
<evidence type="ECO:0000313" key="8">
    <source>
        <dbReference type="Proteomes" id="UP001221757"/>
    </source>
</evidence>
<dbReference type="CDD" id="cd00067">
    <property type="entry name" value="GAL4"/>
    <property type="match status" value="1"/>
</dbReference>
<feature type="compositionally biased region" description="Polar residues" evidence="5">
    <location>
        <begin position="206"/>
        <end position="224"/>
    </location>
</feature>
<feature type="compositionally biased region" description="Low complexity" evidence="5">
    <location>
        <begin position="149"/>
        <end position="168"/>
    </location>
</feature>
<comment type="caution">
    <text evidence="7">The sequence shown here is derived from an EMBL/GenBank/DDBJ whole genome shotgun (WGS) entry which is preliminary data.</text>
</comment>
<dbReference type="PANTHER" id="PTHR47424">
    <property type="entry name" value="REGULATORY PROTEIN GAL4"/>
    <property type="match status" value="1"/>
</dbReference>
<accession>A0AAD7DUP6</accession>
<evidence type="ECO:0000259" key="6">
    <source>
        <dbReference type="PROSITE" id="PS50048"/>
    </source>
</evidence>
<dbReference type="Gene3D" id="4.10.240.10">
    <property type="entry name" value="Zn(2)-C6 fungal-type DNA-binding domain"/>
    <property type="match status" value="1"/>
</dbReference>
<evidence type="ECO:0000256" key="4">
    <source>
        <dbReference type="ARBA" id="ARBA00023242"/>
    </source>
</evidence>
<keyword evidence="3" id="KW-0804">Transcription</keyword>
<keyword evidence="2" id="KW-0238">DNA-binding</keyword>
<proteinExistence type="predicted"/>
<dbReference type="PROSITE" id="PS00463">
    <property type="entry name" value="ZN2_CY6_FUNGAL_1"/>
    <property type="match status" value="1"/>
</dbReference>
<evidence type="ECO:0000256" key="2">
    <source>
        <dbReference type="ARBA" id="ARBA00023125"/>
    </source>
</evidence>